<dbReference type="SUPFAM" id="SSF48452">
    <property type="entry name" value="TPR-like"/>
    <property type="match status" value="1"/>
</dbReference>
<dbReference type="InterPro" id="IPR002102">
    <property type="entry name" value="Cohesin_dom"/>
</dbReference>
<comment type="caution">
    <text evidence="6">The sequence shown here is derived from an EMBL/GenBank/DDBJ whole genome shotgun (WGS) entry which is preliminary data.</text>
</comment>
<dbReference type="Pfam" id="PF00963">
    <property type="entry name" value="Cohesin"/>
    <property type="match status" value="1"/>
</dbReference>
<dbReference type="InterPro" id="IPR008965">
    <property type="entry name" value="CBM2/CBM3_carb-bd_dom_sf"/>
</dbReference>
<evidence type="ECO:0000259" key="5">
    <source>
        <dbReference type="Pfam" id="PF00963"/>
    </source>
</evidence>
<dbReference type="RefSeq" id="WP_129206651.1">
    <property type="nucleotide sequence ID" value="NZ_BMGU01000001.1"/>
</dbReference>
<evidence type="ECO:0000256" key="2">
    <source>
        <dbReference type="SAM" id="MobiDB-lite"/>
    </source>
</evidence>
<dbReference type="Gene3D" id="1.25.40.10">
    <property type="entry name" value="Tetratricopeptide repeat domain"/>
    <property type="match status" value="1"/>
</dbReference>
<evidence type="ECO:0000256" key="1">
    <source>
        <dbReference type="RuleBase" id="RU004003"/>
    </source>
</evidence>
<evidence type="ECO:0000313" key="6">
    <source>
        <dbReference type="EMBL" id="RXS96869.1"/>
    </source>
</evidence>
<dbReference type="InterPro" id="IPR019734">
    <property type="entry name" value="TPR_rpt"/>
</dbReference>
<name>A0A4Q1SHK5_9BACT</name>
<dbReference type="GO" id="GO:0000272">
    <property type="term" value="P:polysaccharide catabolic process"/>
    <property type="evidence" value="ECO:0007669"/>
    <property type="project" value="InterPro"/>
</dbReference>
<dbReference type="InterPro" id="IPR011990">
    <property type="entry name" value="TPR-like_helical_dom_sf"/>
</dbReference>
<dbReference type="PANTHER" id="PTHR30332">
    <property type="entry name" value="PROBABLE GENERAL SECRETION PATHWAY PROTEIN D"/>
    <property type="match status" value="1"/>
</dbReference>
<dbReference type="SUPFAM" id="SSF49384">
    <property type="entry name" value="Carbohydrate-binding domain"/>
    <property type="match status" value="1"/>
</dbReference>
<dbReference type="PRINTS" id="PR00811">
    <property type="entry name" value="BCTERIALGSPD"/>
</dbReference>
<feature type="region of interest" description="Disordered" evidence="2">
    <location>
        <begin position="347"/>
        <end position="370"/>
    </location>
</feature>
<dbReference type="CDD" id="cd08547">
    <property type="entry name" value="Type_II_cohesin"/>
    <property type="match status" value="1"/>
</dbReference>
<dbReference type="Pfam" id="PF00263">
    <property type="entry name" value="Secretin"/>
    <property type="match status" value="1"/>
</dbReference>
<dbReference type="GO" id="GO:0015627">
    <property type="term" value="C:type II protein secretion system complex"/>
    <property type="evidence" value="ECO:0007669"/>
    <property type="project" value="TreeGrafter"/>
</dbReference>
<dbReference type="Gene3D" id="2.60.40.680">
    <property type="match status" value="1"/>
</dbReference>
<dbReference type="Proteomes" id="UP000290253">
    <property type="component" value="Unassembled WGS sequence"/>
</dbReference>
<dbReference type="PANTHER" id="PTHR30332:SF17">
    <property type="entry name" value="TYPE IV PILIATION SYSTEM PROTEIN DR_0774-RELATED"/>
    <property type="match status" value="1"/>
</dbReference>
<feature type="signal peptide" evidence="3">
    <location>
        <begin position="1"/>
        <end position="27"/>
    </location>
</feature>
<sequence>MNQRIAKWTLAAGFVLVLVFSSAAAHAQSAGKLYKQGQVAEEKDDIEGAFNDYLAAFQKDPKDERYKLSYERLKVPVGSLHVKRGEALRAQGDTTGAVTEFLRALQIDSSNELAQQDLEAVREKVNNIPGLPETPKARAEGTELHDLGGPIRLKPLSSEPLTLHSVEDSKIIYQTIGKLAGINILFDPDYVSKRVQVDIANVNLYDALRIVGISTNTFWRPITDNTIFVAANTSSKRAELEEEAIQTFYLTNVTQQNDFNDVQTALRNIFQQGQNGAKLFGVASQNAIVMRGTPDELLLAQKLIDDLDRAKPEVVVDVAVLEVSRNYEKTIGIQLPQTASVSFQASNYNSTDTSTSSTTTTTTSSTSSSDGLTLNSLAHLNGTNFAVTIGSATANLLLTDSHTRILQNPRIRASDGQEASLKIGEKLPVATGSYQTGAATAIVSSLVNTQFQYLDIGVNITVKPTVHYDRDVSMKIKIEVSSQNGTENLGGVNEPIITQRTAEQTVRLKEGEANILGGILQKQTSTSLSGYPGLAQLPILKYIFGSNDKTIQDDEIVFLLIPHVVRATMLDQDNLREVDSGTSKSFELRHVNNDGAAPAAAPAPVSGQPAPGQKFGTVTTPAGAPATAAAAAEQAIAGMQQEATAAPPAQPVKLGLTPEIQPQKIGSTFQVAVTLAGGTDVFSVPMQLQYDQTKLNLINVDLADPARGMNFLGQDGQAVALVHRDDGAGNVAISASRPPGTKGVSGSGTVFVLTFQAKAAGDAPIVVTRPLVRNSAQQAMPATGARALVQVQP</sequence>
<comment type="similarity">
    <text evidence="1">Belongs to the bacterial secretin family.</text>
</comment>
<dbReference type="SMART" id="SM00028">
    <property type="entry name" value="TPR"/>
    <property type="match status" value="2"/>
</dbReference>
<dbReference type="InterPro" id="IPR004846">
    <property type="entry name" value="T2SS/T3SS_dom"/>
</dbReference>
<protein>
    <submittedName>
        <fullName evidence="6">Type II and III secretion system protein</fullName>
    </submittedName>
</protein>
<reference evidence="6 7" key="1">
    <citation type="journal article" date="2016" name="Int. J. Syst. Evol. Microbiol.">
        <title>Acidipila dinghuensis sp. nov., an acidobacterium isolated from forest soil.</title>
        <authorList>
            <person name="Jiang Y.W."/>
            <person name="Wang J."/>
            <person name="Chen M.H."/>
            <person name="Lv Y.Y."/>
            <person name="Qiu L.H."/>
        </authorList>
    </citation>
    <scope>NUCLEOTIDE SEQUENCE [LARGE SCALE GENOMIC DNA]</scope>
    <source>
        <strain evidence="6 7">DHOF10</strain>
    </source>
</reference>
<proteinExistence type="inferred from homology"/>
<evidence type="ECO:0000256" key="3">
    <source>
        <dbReference type="SAM" id="SignalP"/>
    </source>
</evidence>
<dbReference type="GO" id="GO:0009306">
    <property type="term" value="P:protein secretion"/>
    <property type="evidence" value="ECO:0007669"/>
    <property type="project" value="InterPro"/>
</dbReference>
<feature type="chain" id="PRO_5020656854" evidence="3">
    <location>
        <begin position="28"/>
        <end position="793"/>
    </location>
</feature>
<organism evidence="6 7">
    <name type="scientific">Silvibacterium dinghuense</name>
    <dbReference type="NCBI Taxonomy" id="1560006"/>
    <lineage>
        <taxon>Bacteria</taxon>
        <taxon>Pseudomonadati</taxon>
        <taxon>Acidobacteriota</taxon>
        <taxon>Terriglobia</taxon>
        <taxon>Terriglobales</taxon>
        <taxon>Acidobacteriaceae</taxon>
        <taxon>Silvibacterium</taxon>
    </lineage>
</organism>
<keyword evidence="7" id="KW-1185">Reference proteome</keyword>
<dbReference type="GO" id="GO:0030246">
    <property type="term" value="F:carbohydrate binding"/>
    <property type="evidence" value="ECO:0007669"/>
    <property type="project" value="InterPro"/>
</dbReference>
<feature type="compositionally biased region" description="Low complexity" evidence="2">
    <location>
        <begin position="595"/>
        <end position="612"/>
    </location>
</feature>
<evidence type="ECO:0000259" key="4">
    <source>
        <dbReference type="Pfam" id="PF00263"/>
    </source>
</evidence>
<gene>
    <name evidence="6" type="ORF">ESZ00_02715</name>
</gene>
<evidence type="ECO:0000313" key="7">
    <source>
        <dbReference type="Proteomes" id="UP000290253"/>
    </source>
</evidence>
<feature type="domain" description="Type II/III secretion system secretin-like" evidence="4">
    <location>
        <begin position="398"/>
        <end position="566"/>
    </location>
</feature>
<dbReference type="AlphaFoldDB" id="A0A4Q1SHK5"/>
<dbReference type="EMBL" id="SDMK01000001">
    <property type="protein sequence ID" value="RXS96869.1"/>
    <property type="molecule type" value="Genomic_DNA"/>
</dbReference>
<feature type="compositionally biased region" description="Low complexity" evidence="2">
    <location>
        <begin position="350"/>
        <end position="370"/>
    </location>
</feature>
<dbReference type="OrthoDB" id="9775455at2"/>
<feature type="region of interest" description="Disordered" evidence="2">
    <location>
        <begin position="595"/>
        <end position="621"/>
    </location>
</feature>
<accession>A0A4Q1SHK5</accession>
<feature type="domain" description="Cohesin" evidence="5">
    <location>
        <begin position="664"/>
        <end position="766"/>
    </location>
</feature>
<keyword evidence="3" id="KW-0732">Signal</keyword>
<dbReference type="InterPro" id="IPR050810">
    <property type="entry name" value="Bact_Secretion_Sys_Channel"/>
</dbReference>
<dbReference type="InterPro" id="IPR001775">
    <property type="entry name" value="GspD/PilQ"/>
</dbReference>